<feature type="transmembrane region" description="Helical" evidence="3">
    <location>
        <begin position="203"/>
        <end position="222"/>
    </location>
</feature>
<keyword evidence="6" id="KW-1185">Reference proteome</keyword>
<dbReference type="Pfam" id="PF07690">
    <property type="entry name" value="MFS_1"/>
    <property type="match status" value="1"/>
</dbReference>
<dbReference type="InterPro" id="IPR050327">
    <property type="entry name" value="Proton-linked_MCT"/>
</dbReference>
<evidence type="ECO:0000313" key="5">
    <source>
        <dbReference type="EMBL" id="KAG7162569.1"/>
    </source>
</evidence>
<feature type="transmembrane region" description="Helical" evidence="3">
    <location>
        <begin position="172"/>
        <end position="191"/>
    </location>
</feature>
<dbReference type="PANTHER" id="PTHR11360:SF306">
    <property type="entry name" value="RE01051P"/>
    <property type="match status" value="1"/>
</dbReference>
<feature type="domain" description="Major facilitator superfamily (MFS) profile" evidence="4">
    <location>
        <begin position="133"/>
        <end position="542"/>
    </location>
</feature>
<feature type="transmembrane region" description="Helical" evidence="3">
    <location>
        <begin position="453"/>
        <end position="475"/>
    </location>
</feature>
<evidence type="ECO:0000256" key="2">
    <source>
        <dbReference type="SAM" id="MobiDB-lite"/>
    </source>
</evidence>
<evidence type="ECO:0000256" key="1">
    <source>
        <dbReference type="ARBA" id="ARBA00004141"/>
    </source>
</evidence>
<dbReference type="GO" id="GO:0008028">
    <property type="term" value="F:monocarboxylic acid transmembrane transporter activity"/>
    <property type="evidence" value="ECO:0007669"/>
    <property type="project" value="TreeGrafter"/>
</dbReference>
<organism evidence="5 6">
    <name type="scientific">Homarus americanus</name>
    <name type="common">American lobster</name>
    <dbReference type="NCBI Taxonomy" id="6706"/>
    <lineage>
        <taxon>Eukaryota</taxon>
        <taxon>Metazoa</taxon>
        <taxon>Ecdysozoa</taxon>
        <taxon>Arthropoda</taxon>
        <taxon>Crustacea</taxon>
        <taxon>Multicrustacea</taxon>
        <taxon>Malacostraca</taxon>
        <taxon>Eumalacostraca</taxon>
        <taxon>Eucarida</taxon>
        <taxon>Decapoda</taxon>
        <taxon>Pleocyemata</taxon>
        <taxon>Astacidea</taxon>
        <taxon>Nephropoidea</taxon>
        <taxon>Nephropidae</taxon>
        <taxon>Homarus</taxon>
    </lineage>
</organism>
<comment type="caution">
    <text evidence="5">The sequence shown here is derived from an EMBL/GenBank/DDBJ whole genome shotgun (WGS) entry which is preliminary data.</text>
</comment>
<dbReference type="InterPro" id="IPR036259">
    <property type="entry name" value="MFS_trans_sf"/>
</dbReference>
<name>A0A8J5JWG0_HOMAM</name>
<feature type="transmembrane region" description="Helical" evidence="3">
    <location>
        <begin position="430"/>
        <end position="447"/>
    </location>
</feature>
<dbReference type="InterPro" id="IPR011701">
    <property type="entry name" value="MFS"/>
</dbReference>
<feature type="compositionally biased region" description="Low complexity" evidence="2">
    <location>
        <begin position="46"/>
        <end position="61"/>
    </location>
</feature>
<evidence type="ECO:0000259" key="4">
    <source>
        <dbReference type="PROSITE" id="PS50850"/>
    </source>
</evidence>
<feature type="transmembrane region" description="Helical" evidence="3">
    <location>
        <begin position="510"/>
        <end position="535"/>
    </location>
</feature>
<feature type="region of interest" description="Disordered" evidence="2">
    <location>
        <begin position="33"/>
        <end position="61"/>
    </location>
</feature>
<dbReference type="Gene3D" id="1.20.1250.20">
    <property type="entry name" value="MFS general substrate transporter like domains"/>
    <property type="match status" value="1"/>
</dbReference>
<feature type="transmembrane region" description="Helical" evidence="3">
    <location>
        <begin position="228"/>
        <end position="250"/>
    </location>
</feature>
<keyword evidence="3" id="KW-0472">Membrane</keyword>
<feature type="transmembrane region" description="Helical" evidence="3">
    <location>
        <begin position="365"/>
        <end position="387"/>
    </location>
</feature>
<dbReference type="Proteomes" id="UP000747542">
    <property type="component" value="Unassembled WGS sequence"/>
</dbReference>
<dbReference type="AlphaFoldDB" id="A0A8J5JWG0"/>
<reference evidence="5" key="1">
    <citation type="journal article" date="2021" name="Sci. Adv.">
        <title>The American lobster genome reveals insights on longevity, neural, and immune adaptations.</title>
        <authorList>
            <person name="Polinski J.M."/>
            <person name="Zimin A.V."/>
            <person name="Clark K.F."/>
            <person name="Kohn A.B."/>
            <person name="Sadowski N."/>
            <person name="Timp W."/>
            <person name="Ptitsyn A."/>
            <person name="Khanna P."/>
            <person name="Romanova D.Y."/>
            <person name="Williams P."/>
            <person name="Greenwood S.J."/>
            <person name="Moroz L.L."/>
            <person name="Walt D.R."/>
            <person name="Bodnar A.G."/>
        </authorList>
    </citation>
    <scope>NUCLEOTIDE SEQUENCE</scope>
    <source>
        <strain evidence="5">GMGI-L3</strain>
    </source>
</reference>
<comment type="subcellular location">
    <subcellularLocation>
        <location evidence="1">Membrane</location>
        <topology evidence="1">Multi-pass membrane protein</topology>
    </subcellularLocation>
</comment>
<keyword evidence="3" id="KW-1133">Transmembrane helix</keyword>
<dbReference type="InterPro" id="IPR020846">
    <property type="entry name" value="MFS_dom"/>
</dbReference>
<feature type="transmembrane region" description="Helical" evidence="3">
    <location>
        <begin position="399"/>
        <end position="418"/>
    </location>
</feature>
<sequence length="546" mass="59875">MSNLCHIFNVSKNKTQIVEIGYWNVSYVGDNTQDDSTTRAPEESNTLTTTQHQTHTTPTITTTTTTQTSSEIDFERGDSSVTKADVENNEYVTTHTEQCCQTHCTQARKLGECKCSREVCKSDEREDVPDGGWGYAVSVGCFVIMTIVNIKGPCFGVLFSGFLLENGETSTTIGWLFSASTALFSLGSLLVAPAVREFGHRKVAFVGALMTSLGMCTSAFATSAWHLFISYCIIESLGSGVLSIVSLAILPNYFIRHLGRANAFISAGVCMGQMVGPPLVTYLQQMYGFRGASLIVGALTLNNVEAAALFHPVEWHIKHPTHKKEATLEGKVPQHTSTKPRVIVILFQGILDVAGSFRLFKSPKILILVFCSSLTAVGSANFFVFMPAVMAERGFTQEEAAWCMSVSGICNLVIRLLVSLLTDCPRFSKRGCYMAGSFILGLTVVVFCFVKELWLVAAVMGVWGVGVGAFMSLYNLILLEYVGKEKLMQVLGLVAFVNGMIRDLSGSYTISIYVLSFTAFIAVIIWFFLPAAIAYEQRKETYQREQ</sequence>
<keyword evidence="3" id="KW-0812">Transmembrane</keyword>
<evidence type="ECO:0000256" key="3">
    <source>
        <dbReference type="SAM" id="Phobius"/>
    </source>
</evidence>
<dbReference type="SUPFAM" id="SSF103473">
    <property type="entry name" value="MFS general substrate transporter"/>
    <property type="match status" value="1"/>
</dbReference>
<dbReference type="CDD" id="cd17352">
    <property type="entry name" value="MFS_MCT_SLC16"/>
    <property type="match status" value="1"/>
</dbReference>
<proteinExistence type="predicted"/>
<accession>A0A8J5JWG0</accession>
<dbReference type="GO" id="GO:0016020">
    <property type="term" value="C:membrane"/>
    <property type="evidence" value="ECO:0007669"/>
    <property type="project" value="UniProtKB-SubCell"/>
</dbReference>
<dbReference type="PANTHER" id="PTHR11360">
    <property type="entry name" value="MONOCARBOXYLATE TRANSPORTER"/>
    <property type="match status" value="1"/>
</dbReference>
<gene>
    <name evidence="5" type="ORF">Hamer_G008133</name>
</gene>
<dbReference type="EMBL" id="JAHLQT010027705">
    <property type="protein sequence ID" value="KAG7162569.1"/>
    <property type="molecule type" value="Genomic_DNA"/>
</dbReference>
<feature type="transmembrane region" description="Helical" evidence="3">
    <location>
        <begin position="132"/>
        <end position="152"/>
    </location>
</feature>
<evidence type="ECO:0000313" key="6">
    <source>
        <dbReference type="Proteomes" id="UP000747542"/>
    </source>
</evidence>
<dbReference type="PROSITE" id="PS50850">
    <property type="entry name" value="MFS"/>
    <property type="match status" value="1"/>
</dbReference>
<protein>
    <submittedName>
        <fullName evidence="5">Monocarboxylate transporter 12-like 3</fullName>
    </submittedName>
</protein>